<feature type="compositionally biased region" description="Low complexity" evidence="1">
    <location>
        <begin position="104"/>
        <end position="119"/>
    </location>
</feature>
<name>A0A067PSI9_9AGAM</name>
<feature type="region of interest" description="Disordered" evidence="1">
    <location>
        <begin position="18"/>
        <end position="215"/>
    </location>
</feature>
<keyword evidence="3" id="KW-1185">Reference proteome</keyword>
<dbReference type="AlphaFoldDB" id="A0A067PSI9"/>
<dbReference type="Proteomes" id="UP000027265">
    <property type="component" value="Unassembled WGS sequence"/>
</dbReference>
<feature type="compositionally biased region" description="Basic and acidic residues" evidence="1">
    <location>
        <begin position="39"/>
        <end position="58"/>
    </location>
</feature>
<accession>A0A067PSI9</accession>
<protein>
    <submittedName>
        <fullName evidence="2">Uncharacterized protein</fullName>
    </submittedName>
</protein>
<evidence type="ECO:0000256" key="1">
    <source>
        <dbReference type="SAM" id="MobiDB-lite"/>
    </source>
</evidence>
<dbReference type="InParanoid" id="A0A067PSI9"/>
<evidence type="ECO:0000313" key="2">
    <source>
        <dbReference type="EMBL" id="KDQ56795.1"/>
    </source>
</evidence>
<proteinExistence type="predicted"/>
<feature type="compositionally biased region" description="Low complexity" evidence="1">
    <location>
        <begin position="129"/>
        <end position="144"/>
    </location>
</feature>
<gene>
    <name evidence="2" type="ORF">JAAARDRAFT_301607</name>
</gene>
<reference evidence="3" key="1">
    <citation type="journal article" date="2014" name="Proc. Natl. Acad. Sci. U.S.A.">
        <title>Extensive sampling of basidiomycete genomes demonstrates inadequacy of the white-rot/brown-rot paradigm for wood decay fungi.</title>
        <authorList>
            <person name="Riley R."/>
            <person name="Salamov A.A."/>
            <person name="Brown D.W."/>
            <person name="Nagy L.G."/>
            <person name="Floudas D."/>
            <person name="Held B.W."/>
            <person name="Levasseur A."/>
            <person name="Lombard V."/>
            <person name="Morin E."/>
            <person name="Otillar R."/>
            <person name="Lindquist E.A."/>
            <person name="Sun H."/>
            <person name="LaButti K.M."/>
            <person name="Schmutz J."/>
            <person name="Jabbour D."/>
            <person name="Luo H."/>
            <person name="Baker S.E."/>
            <person name="Pisabarro A.G."/>
            <person name="Walton J.D."/>
            <person name="Blanchette R.A."/>
            <person name="Henrissat B."/>
            <person name="Martin F."/>
            <person name="Cullen D."/>
            <person name="Hibbett D.S."/>
            <person name="Grigoriev I.V."/>
        </authorList>
    </citation>
    <scope>NUCLEOTIDE SEQUENCE [LARGE SCALE GENOMIC DNA]</scope>
    <source>
        <strain evidence="3">MUCL 33604</strain>
    </source>
</reference>
<dbReference type="HOGENOM" id="CLU_627083_0_0_1"/>
<feature type="compositionally biased region" description="Polar residues" evidence="1">
    <location>
        <begin position="181"/>
        <end position="192"/>
    </location>
</feature>
<dbReference type="EMBL" id="KL197721">
    <property type="protein sequence ID" value="KDQ56795.1"/>
    <property type="molecule type" value="Genomic_DNA"/>
</dbReference>
<sequence>MPEVIVITDSDDEITFMEMGNNPQNAARSKAAAPPRKTITIDHDKPGPTRSVKVEGHSGSKKSNVVSSSTAPAGNPLVAALDKAQAGLDRASRTTSTRKPRPLVSSSSVSSNAVASSSSTPIHLKKETSSSSSRPTPSQPASTRSKGEPSGSDRASASKRPPLDDATNPPQSKRTKIGPSQPATTRPAISNSFRKRRAGSPASHEIISLDSSDEEAPPVLKKVKLESAPAVEHAPADTDLETWEVYPIAYAALDLDVEQNWAVKVHRQENSQVEADELSEILNNQLNISYPAPHLPRRTVPLPPNLVMKGPWAWSEFLEEKYRIPCKQHPKLPLLRSSLPSPYSNQTSTPPFMELHGLSQCGPLVLGSGSVNKIFQMGSAVVVGSAVPGGEADTILPAWQDPTGNHIGSLVLWNNGEVHKLHGHRRQIGPGKWTRLL</sequence>
<organism evidence="2 3">
    <name type="scientific">Jaapia argillacea MUCL 33604</name>
    <dbReference type="NCBI Taxonomy" id="933084"/>
    <lineage>
        <taxon>Eukaryota</taxon>
        <taxon>Fungi</taxon>
        <taxon>Dikarya</taxon>
        <taxon>Basidiomycota</taxon>
        <taxon>Agaricomycotina</taxon>
        <taxon>Agaricomycetes</taxon>
        <taxon>Agaricomycetidae</taxon>
        <taxon>Jaapiales</taxon>
        <taxon>Jaapiaceae</taxon>
        <taxon>Jaapia</taxon>
    </lineage>
</organism>
<evidence type="ECO:0000313" key="3">
    <source>
        <dbReference type="Proteomes" id="UP000027265"/>
    </source>
</evidence>
<feature type="compositionally biased region" description="Low complexity" evidence="1">
    <location>
        <begin position="26"/>
        <end position="37"/>
    </location>
</feature>